<dbReference type="EC" id="6.1.1.16" evidence="9"/>
<dbReference type="InterPro" id="IPR009080">
    <property type="entry name" value="tRNAsynth_Ia_anticodon-bd"/>
</dbReference>
<proteinExistence type="inferred from homology"/>
<dbReference type="Gene3D" id="1.20.120.640">
    <property type="entry name" value="Anticodon-binding domain of a subclass of class I aminoacyl-tRNA synthetases"/>
    <property type="match status" value="1"/>
</dbReference>
<dbReference type="PANTHER" id="PTHR10890">
    <property type="entry name" value="CYSTEINYL-TRNA SYNTHETASE"/>
    <property type="match status" value="1"/>
</dbReference>
<feature type="short sequence motif" description="'KMSKS' region" evidence="9">
    <location>
        <begin position="290"/>
        <end position="294"/>
    </location>
</feature>
<protein>
    <recommendedName>
        <fullName evidence="9">Cysteine--tRNA ligase</fullName>
        <ecNumber evidence="9">6.1.1.16</ecNumber>
    </recommendedName>
    <alternativeName>
        <fullName evidence="9">Cysteinyl-tRNA synthetase</fullName>
        <shortName evidence="9">CysRS</shortName>
    </alternativeName>
</protein>
<dbReference type="SUPFAM" id="SSF47323">
    <property type="entry name" value="Anticodon-binding domain of a subclass of class I aminoacyl-tRNA synthetases"/>
    <property type="match status" value="1"/>
</dbReference>
<keyword evidence="2 9" id="KW-0436">Ligase</keyword>
<keyword evidence="4 9" id="KW-0547">Nucleotide-binding</keyword>
<keyword evidence="7 9" id="KW-0648">Protein biosynthesis</keyword>
<keyword evidence="3 9" id="KW-0479">Metal-binding</keyword>
<keyword evidence="5 9" id="KW-0862">Zinc</keyword>
<comment type="subcellular location">
    <subcellularLocation>
        <location evidence="9">Cytoplasm</location>
    </subcellularLocation>
</comment>
<evidence type="ECO:0000256" key="5">
    <source>
        <dbReference type="ARBA" id="ARBA00022833"/>
    </source>
</evidence>
<evidence type="ECO:0000256" key="4">
    <source>
        <dbReference type="ARBA" id="ARBA00022741"/>
    </source>
</evidence>
<comment type="subunit">
    <text evidence="1 9">Monomer.</text>
</comment>
<evidence type="ECO:0000256" key="9">
    <source>
        <dbReference type="HAMAP-Rule" id="MF_00041"/>
    </source>
</evidence>
<dbReference type="PANTHER" id="PTHR10890:SF3">
    <property type="entry name" value="CYSTEINE--TRNA LIGASE, CYTOPLASMIC"/>
    <property type="match status" value="1"/>
</dbReference>
<evidence type="ECO:0000256" key="7">
    <source>
        <dbReference type="ARBA" id="ARBA00022917"/>
    </source>
</evidence>
<dbReference type="Gene3D" id="3.40.50.620">
    <property type="entry name" value="HUPs"/>
    <property type="match status" value="1"/>
</dbReference>
<feature type="short sequence motif" description="'HIGH' region" evidence="9">
    <location>
        <begin position="38"/>
        <end position="48"/>
    </location>
</feature>
<feature type="domain" description="tRNA synthetases class I catalytic" evidence="10">
    <location>
        <begin position="23"/>
        <end position="338"/>
    </location>
</feature>
<feature type="binding site" evidence="9">
    <location>
        <position position="262"/>
    </location>
    <ligand>
        <name>Zn(2+)</name>
        <dbReference type="ChEBI" id="CHEBI:29105"/>
    </ligand>
</feature>
<sequence length="471" mass="54029">MHGCAKIEAMKLYNSLTRKVEDFSPLNTEMVTMYTCGPTVYDYAHIGNFRTYTLSDFINRTLLFNGNRVKFIMNLTDVGHMTGDNLGDADTGEDRIEKSVAKEGRTAAEISTYYAQKFIQDYDKMNFIRPEKFTKATEYIEEQIRLVRILEEKGFTYTTSDGVYFDTSKFESYGQLSGYTTDNVMEGARVEINPEKKHPTDFALWKFSPVDVKRSQEWASPWGTGFPGWHLECSAMSLAELGNTLDIHVGGEDLRMTHHQNEISQSESATGKKFVRYWVHGAHMMVDGGRMGKSLGNAYTLTDIEKKGFDPMVLRYFFMTSNYRSKLNFTWDALQSAQNALRRLYELARGYKKEDSAKASKDFLKKFGDKINDDLNMPEALAVVWEMIKSEMGEPEKLATLLKMDSVLGLKLEEHLAYDTPQKVLDVAKMRSEYRKAGIWDKADLARKQILEMGYEVEDLPDGKFKIKRKM</sequence>
<evidence type="ECO:0000313" key="12">
    <source>
        <dbReference type="Proteomes" id="UP000034544"/>
    </source>
</evidence>
<evidence type="ECO:0000256" key="6">
    <source>
        <dbReference type="ARBA" id="ARBA00022840"/>
    </source>
</evidence>
<dbReference type="PATRIC" id="fig|1619131.3.peg.613"/>
<dbReference type="NCBIfam" id="TIGR00435">
    <property type="entry name" value="cysS"/>
    <property type="match status" value="1"/>
</dbReference>
<dbReference type="Proteomes" id="UP000034544">
    <property type="component" value="Unassembled WGS sequence"/>
</dbReference>
<evidence type="ECO:0000256" key="1">
    <source>
        <dbReference type="ARBA" id="ARBA00011245"/>
    </source>
</evidence>
<dbReference type="PRINTS" id="PR00983">
    <property type="entry name" value="TRNASYNTHCYS"/>
</dbReference>
<dbReference type="EMBL" id="LCBF01000031">
    <property type="protein sequence ID" value="KKS06435.1"/>
    <property type="molecule type" value="Genomic_DNA"/>
</dbReference>
<evidence type="ECO:0000259" key="10">
    <source>
        <dbReference type="Pfam" id="PF01406"/>
    </source>
</evidence>
<feature type="binding site" evidence="9">
    <location>
        <position position="233"/>
    </location>
    <ligand>
        <name>Zn(2+)</name>
        <dbReference type="ChEBI" id="CHEBI:29105"/>
    </ligand>
</feature>
<dbReference type="GO" id="GO:0008270">
    <property type="term" value="F:zinc ion binding"/>
    <property type="evidence" value="ECO:0007669"/>
    <property type="project" value="UniProtKB-UniRule"/>
</dbReference>
<dbReference type="InterPro" id="IPR015803">
    <property type="entry name" value="Cys-tRNA-ligase"/>
</dbReference>
<feature type="binding site" evidence="9">
    <location>
        <position position="258"/>
    </location>
    <ligand>
        <name>Zn(2+)</name>
        <dbReference type="ChEBI" id="CHEBI:29105"/>
    </ligand>
</feature>
<dbReference type="GO" id="GO:0006423">
    <property type="term" value="P:cysteinyl-tRNA aminoacylation"/>
    <property type="evidence" value="ECO:0007669"/>
    <property type="project" value="UniProtKB-UniRule"/>
</dbReference>
<dbReference type="HAMAP" id="MF_00041">
    <property type="entry name" value="Cys_tRNA_synth"/>
    <property type="match status" value="1"/>
</dbReference>
<feature type="binding site" evidence="9">
    <location>
        <position position="36"/>
    </location>
    <ligand>
        <name>Zn(2+)</name>
        <dbReference type="ChEBI" id="CHEBI:29105"/>
    </ligand>
</feature>
<organism evidence="11 12">
    <name type="scientific">candidate division WWE3 bacterium GW2011_GWE1_41_27</name>
    <dbReference type="NCBI Taxonomy" id="1619131"/>
    <lineage>
        <taxon>Bacteria</taxon>
        <taxon>Katanobacteria</taxon>
    </lineage>
</organism>
<dbReference type="InterPro" id="IPR032678">
    <property type="entry name" value="tRNA-synt_1_cat_dom"/>
</dbReference>
<dbReference type="GO" id="GO:0005524">
    <property type="term" value="F:ATP binding"/>
    <property type="evidence" value="ECO:0007669"/>
    <property type="project" value="UniProtKB-UniRule"/>
</dbReference>
<feature type="binding site" evidence="9">
    <location>
        <position position="293"/>
    </location>
    <ligand>
        <name>ATP</name>
        <dbReference type="ChEBI" id="CHEBI:30616"/>
    </ligand>
</feature>
<keyword evidence="6 9" id="KW-0067">ATP-binding</keyword>
<reference evidence="11 12" key="1">
    <citation type="journal article" date="2015" name="Nature">
        <title>rRNA introns, odd ribosomes, and small enigmatic genomes across a large radiation of phyla.</title>
        <authorList>
            <person name="Brown C.T."/>
            <person name="Hug L.A."/>
            <person name="Thomas B.C."/>
            <person name="Sharon I."/>
            <person name="Castelle C.J."/>
            <person name="Singh A."/>
            <person name="Wilkins M.J."/>
            <person name="Williams K.H."/>
            <person name="Banfield J.F."/>
        </authorList>
    </citation>
    <scope>NUCLEOTIDE SEQUENCE [LARGE SCALE GENOMIC DNA]</scope>
</reference>
<accession>A0A0G0W055</accession>
<evidence type="ECO:0000313" key="11">
    <source>
        <dbReference type="EMBL" id="KKS06435.1"/>
    </source>
</evidence>
<keyword evidence="8 9" id="KW-0030">Aminoacyl-tRNA synthetase</keyword>
<dbReference type="Pfam" id="PF01406">
    <property type="entry name" value="tRNA-synt_1e"/>
    <property type="match status" value="1"/>
</dbReference>
<name>A0A0G0W055_UNCKA</name>
<dbReference type="SUPFAM" id="SSF52374">
    <property type="entry name" value="Nucleotidylyl transferase"/>
    <property type="match status" value="1"/>
</dbReference>
<comment type="catalytic activity">
    <reaction evidence="9">
        <text>tRNA(Cys) + L-cysteine + ATP = L-cysteinyl-tRNA(Cys) + AMP + diphosphate</text>
        <dbReference type="Rhea" id="RHEA:17773"/>
        <dbReference type="Rhea" id="RHEA-COMP:9661"/>
        <dbReference type="Rhea" id="RHEA-COMP:9679"/>
        <dbReference type="ChEBI" id="CHEBI:30616"/>
        <dbReference type="ChEBI" id="CHEBI:33019"/>
        <dbReference type="ChEBI" id="CHEBI:35235"/>
        <dbReference type="ChEBI" id="CHEBI:78442"/>
        <dbReference type="ChEBI" id="CHEBI:78517"/>
        <dbReference type="ChEBI" id="CHEBI:456215"/>
        <dbReference type="EC" id="6.1.1.16"/>
    </reaction>
</comment>
<comment type="similarity">
    <text evidence="9">Belongs to the class-I aminoacyl-tRNA synthetase family.</text>
</comment>
<dbReference type="InterPro" id="IPR014729">
    <property type="entry name" value="Rossmann-like_a/b/a_fold"/>
</dbReference>
<keyword evidence="9" id="KW-0963">Cytoplasm</keyword>
<dbReference type="GO" id="GO:0005829">
    <property type="term" value="C:cytosol"/>
    <property type="evidence" value="ECO:0007669"/>
    <property type="project" value="TreeGrafter"/>
</dbReference>
<dbReference type="GO" id="GO:0004817">
    <property type="term" value="F:cysteine-tRNA ligase activity"/>
    <property type="evidence" value="ECO:0007669"/>
    <property type="project" value="UniProtKB-UniRule"/>
</dbReference>
<dbReference type="CDD" id="cd00672">
    <property type="entry name" value="CysRS_core"/>
    <property type="match status" value="1"/>
</dbReference>
<gene>
    <name evidence="9" type="primary">cysS</name>
    <name evidence="11" type="ORF">UU59_C0031G0006</name>
</gene>
<dbReference type="AlphaFoldDB" id="A0A0G0W055"/>
<dbReference type="InterPro" id="IPR024909">
    <property type="entry name" value="Cys-tRNA/MSH_ligase"/>
</dbReference>
<comment type="caution">
    <text evidence="11">The sequence shown here is derived from an EMBL/GenBank/DDBJ whole genome shotgun (WGS) entry which is preliminary data.</text>
</comment>
<evidence type="ECO:0000256" key="2">
    <source>
        <dbReference type="ARBA" id="ARBA00022598"/>
    </source>
</evidence>
<evidence type="ECO:0000256" key="8">
    <source>
        <dbReference type="ARBA" id="ARBA00023146"/>
    </source>
</evidence>
<evidence type="ECO:0000256" key="3">
    <source>
        <dbReference type="ARBA" id="ARBA00022723"/>
    </source>
</evidence>
<comment type="cofactor">
    <cofactor evidence="9">
        <name>Zn(2+)</name>
        <dbReference type="ChEBI" id="CHEBI:29105"/>
    </cofactor>
    <text evidence="9">Binds 1 zinc ion per subunit.</text>
</comment>